<dbReference type="AlphaFoldDB" id="A0A942UR16"/>
<keyword evidence="4 5" id="KW-0472">Membrane</keyword>
<feature type="transmembrane region" description="Helical" evidence="5">
    <location>
        <begin position="114"/>
        <end position="147"/>
    </location>
</feature>
<accession>A0A942UR16</accession>
<dbReference type="GO" id="GO:0016020">
    <property type="term" value="C:membrane"/>
    <property type="evidence" value="ECO:0007669"/>
    <property type="project" value="UniProtKB-SubCell"/>
</dbReference>
<feature type="transmembrane region" description="Helical" evidence="5">
    <location>
        <begin position="6"/>
        <end position="32"/>
    </location>
</feature>
<dbReference type="Pfam" id="PF02674">
    <property type="entry name" value="Colicin_V"/>
    <property type="match status" value="2"/>
</dbReference>
<evidence type="ECO:0000313" key="7">
    <source>
        <dbReference type="Proteomes" id="UP000724672"/>
    </source>
</evidence>
<keyword evidence="2 5" id="KW-0812">Transmembrane</keyword>
<organism evidence="6 7">
    <name type="scientific">Anaeromonas frigoriresistens</name>
    <dbReference type="NCBI Taxonomy" id="2683708"/>
    <lineage>
        <taxon>Bacteria</taxon>
        <taxon>Bacillati</taxon>
        <taxon>Bacillota</taxon>
        <taxon>Tissierellia</taxon>
        <taxon>Tissierellales</taxon>
        <taxon>Thermohalobacteraceae</taxon>
        <taxon>Anaeromonas</taxon>
    </lineage>
</organism>
<evidence type="ECO:0000256" key="1">
    <source>
        <dbReference type="ARBA" id="ARBA00004141"/>
    </source>
</evidence>
<dbReference type="PANTHER" id="PTHR37306:SF1">
    <property type="entry name" value="COLICIN V PRODUCTION PROTEIN"/>
    <property type="match status" value="1"/>
</dbReference>
<dbReference type="Proteomes" id="UP000724672">
    <property type="component" value="Unassembled WGS sequence"/>
</dbReference>
<evidence type="ECO:0000256" key="5">
    <source>
        <dbReference type="SAM" id="Phobius"/>
    </source>
</evidence>
<dbReference type="PANTHER" id="PTHR37306">
    <property type="entry name" value="COLICIN V PRODUCTION PROTEIN"/>
    <property type="match status" value="1"/>
</dbReference>
<evidence type="ECO:0000256" key="2">
    <source>
        <dbReference type="ARBA" id="ARBA00022692"/>
    </source>
</evidence>
<evidence type="ECO:0000256" key="3">
    <source>
        <dbReference type="ARBA" id="ARBA00022989"/>
    </source>
</evidence>
<proteinExistence type="predicted"/>
<protein>
    <submittedName>
        <fullName evidence="6">CvpA family protein</fullName>
    </submittedName>
</protein>
<comment type="subcellular location">
    <subcellularLocation>
        <location evidence="1">Membrane</location>
        <topology evidence="1">Multi-pass membrane protein</topology>
    </subcellularLocation>
</comment>
<keyword evidence="7" id="KW-1185">Reference proteome</keyword>
<sequence length="221" mass="24616">MTIVDIIIIIIIVLTGLEGFNKGFILSAFSLLGTIIALLIAKQYYHLISSFLINNTNIYIWLYKRVFPKISSIVEGEGSLTLDTLLKIIKIPEILINNDMQGIDYSSAQILSDIITILIINIIGIIVIFIIANILLSLIVTIVNIFFKLPLLNSFNKLSGLLFGLIKGVLMIFIIYAILTPIISLNPDGLISTQTTNSVLGNYFYNNNIIIGYLEAKGWNY</sequence>
<dbReference type="RefSeq" id="WP_203364916.1">
    <property type="nucleotide sequence ID" value="NZ_WSFT01000007.1"/>
</dbReference>
<name>A0A942UR16_9FIRM</name>
<dbReference type="GO" id="GO:0009403">
    <property type="term" value="P:toxin biosynthetic process"/>
    <property type="evidence" value="ECO:0007669"/>
    <property type="project" value="InterPro"/>
</dbReference>
<dbReference type="InterPro" id="IPR003825">
    <property type="entry name" value="Colicin-V_CvpA"/>
</dbReference>
<comment type="caution">
    <text evidence="6">The sequence shown here is derived from an EMBL/GenBank/DDBJ whole genome shotgun (WGS) entry which is preliminary data.</text>
</comment>
<keyword evidence="3 5" id="KW-1133">Transmembrane helix</keyword>
<dbReference type="EMBL" id="WSFT01000007">
    <property type="protein sequence ID" value="MBS4536983.1"/>
    <property type="molecule type" value="Genomic_DNA"/>
</dbReference>
<feature type="transmembrane region" description="Helical" evidence="5">
    <location>
        <begin position="159"/>
        <end position="179"/>
    </location>
</feature>
<evidence type="ECO:0000256" key="4">
    <source>
        <dbReference type="ARBA" id="ARBA00023136"/>
    </source>
</evidence>
<reference evidence="6" key="1">
    <citation type="submission" date="2019-12" db="EMBL/GenBank/DDBJ databases">
        <title>Clostridiaceae gen. nov. sp. nov., isolated from sediment in Xinjiang, China.</title>
        <authorList>
            <person name="Zhang R."/>
        </authorList>
    </citation>
    <scope>NUCLEOTIDE SEQUENCE</scope>
    <source>
        <strain evidence="6">D2Q-11</strain>
    </source>
</reference>
<gene>
    <name evidence="6" type="ORF">GOQ27_00830</name>
</gene>
<evidence type="ECO:0000313" key="6">
    <source>
        <dbReference type="EMBL" id="MBS4536983.1"/>
    </source>
</evidence>